<protein>
    <submittedName>
        <fullName evidence="3">FHA domain containing protein</fullName>
    </submittedName>
</protein>
<evidence type="ECO:0000259" key="2">
    <source>
        <dbReference type="PROSITE" id="PS50006"/>
    </source>
</evidence>
<dbReference type="InterPro" id="IPR000253">
    <property type="entry name" value="FHA_dom"/>
</dbReference>
<dbReference type="EMBL" id="CP001706">
    <property type="protein sequence ID" value="ACV08958.1"/>
    <property type="molecule type" value="Genomic_DNA"/>
</dbReference>
<dbReference type="PANTHER" id="PTHR23308">
    <property type="entry name" value="NUCLEAR INHIBITOR OF PROTEIN PHOSPHATASE-1"/>
    <property type="match status" value="1"/>
</dbReference>
<feature type="domain" description="FHA" evidence="2">
    <location>
        <begin position="76"/>
        <end position="125"/>
    </location>
</feature>
<gene>
    <name evidence="3" type="ordered locus">Jden_1302</name>
</gene>
<dbReference type="STRING" id="471856.Jden_1302"/>
<reference evidence="3 4" key="1">
    <citation type="journal article" date="2009" name="Stand. Genomic Sci.">
        <title>Complete genome sequence of Jonesia denitrificans type strain (Prevot 55134).</title>
        <authorList>
            <person name="Pukall R."/>
            <person name="Gehrich-Schroter G."/>
            <person name="Lapidus A."/>
            <person name="Nolan M."/>
            <person name="Glavina Del Rio T."/>
            <person name="Lucas S."/>
            <person name="Chen F."/>
            <person name="Tice H."/>
            <person name="Pitluck S."/>
            <person name="Cheng J.F."/>
            <person name="Copeland A."/>
            <person name="Saunders E."/>
            <person name="Brettin T."/>
            <person name="Detter J.C."/>
            <person name="Bruce D."/>
            <person name="Goodwin L."/>
            <person name="Pati A."/>
            <person name="Ivanova N."/>
            <person name="Mavromatis K."/>
            <person name="Ovchinnikova G."/>
            <person name="Chen A."/>
            <person name="Palaniappan K."/>
            <person name="Land M."/>
            <person name="Hauser L."/>
            <person name="Chang Y.J."/>
            <person name="Jeffries C.D."/>
            <person name="Chain P."/>
            <person name="Goker M."/>
            <person name="Bristow J."/>
            <person name="Eisen J.A."/>
            <person name="Markowitz V."/>
            <person name="Hugenholtz P."/>
            <person name="Kyrpides N.C."/>
            <person name="Klenk H.P."/>
            <person name="Han C."/>
        </authorList>
    </citation>
    <scope>NUCLEOTIDE SEQUENCE [LARGE SCALE GENOMIC DNA]</scope>
    <source>
        <strain evidence="4">ATCC 14870 / DSM 20603 / BCRC 15368 / CIP 55.134 / JCM 11481 / NBRC 15587 / NCTC 10816 / Prevot 55134</strain>
    </source>
</reference>
<organism evidence="3 4">
    <name type="scientific">Jonesia denitrificans (strain ATCC 14870 / DSM 20603 / BCRC 15368 / CIP 55.134 / JCM 11481 / NBRC 15587 / NCTC 10816 / Prevot 55134)</name>
    <name type="common">Listeria denitrificans</name>
    <dbReference type="NCBI Taxonomy" id="471856"/>
    <lineage>
        <taxon>Bacteria</taxon>
        <taxon>Bacillati</taxon>
        <taxon>Actinomycetota</taxon>
        <taxon>Actinomycetes</taxon>
        <taxon>Micrococcales</taxon>
        <taxon>Jonesiaceae</taxon>
        <taxon>Jonesia</taxon>
    </lineage>
</organism>
<dbReference type="Gene3D" id="2.60.200.20">
    <property type="match status" value="1"/>
</dbReference>
<evidence type="ECO:0000313" key="4">
    <source>
        <dbReference type="Proteomes" id="UP000000628"/>
    </source>
</evidence>
<dbReference type="SMART" id="SM00240">
    <property type="entry name" value="FHA"/>
    <property type="match status" value="1"/>
</dbReference>
<name>C7R4A1_JONDD</name>
<dbReference type="KEGG" id="jde:Jden_1302"/>
<proteinExistence type="predicted"/>
<dbReference type="InterPro" id="IPR008984">
    <property type="entry name" value="SMAD_FHA_dom_sf"/>
</dbReference>
<dbReference type="HOGENOM" id="CLU_108862_1_0_11"/>
<evidence type="ECO:0000313" key="3">
    <source>
        <dbReference type="EMBL" id="ACV08958.1"/>
    </source>
</evidence>
<keyword evidence="4" id="KW-1185">Reference proteome</keyword>
<dbReference type="PROSITE" id="PS50006">
    <property type="entry name" value="FHA_DOMAIN"/>
    <property type="match status" value="1"/>
</dbReference>
<evidence type="ECO:0000256" key="1">
    <source>
        <dbReference type="ARBA" id="ARBA00022553"/>
    </source>
</evidence>
<sequence>MNRQTPHNPHLDGEQPMSDTTMTFASINALDEAMNVAAAAPEVREYVAGLPRGSALLVVQAGKTFTERFLLDADRVVAGRSEDADIFLNDVTVSRTHAEFIRHGDQFEVRDAGSLNGTYINRDRIDSYTLKNGDELQIGKYRMIYYVSPLSQLPSKPAQGQ</sequence>
<keyword evidence="1" id="KW-0597">Phosphoprotein</keyword>
<dbReference type="eggNOG" id="COG1716">
    <property type="taxonomic scope" value="Bacteria"/>
</dbReference>
<dbReference type="RefSeq" id="WP_015771586.1">
    <property type="nucleotide sequence ID" value="NC_013174.1"/>
</dbReference>
<dbReference type="InterPro" id="IPR050923">
    <property type="entry name" value="Cell_Proc_Reg/RNA_Proc"/>
</dbReference>
<dbReference type="AlphaFoldDB" id="C7R4A1"/>
<accession>C7R4A1</accession>
<dbReference type="Pfam" id="PF00498">
    <property type="entry name" value="FHA"/>
    <property type="match status" value="1"/>
</dbReference>
<dbReference type="Proteomes" id="UP000000628">
    <property type="component" value="Chromosome"/>
</dbReference>
<dbReference type="SUPFAM" id="SSF49879">
    <property type="entry name" value="SMAD/FHA domain"/>
    <property type="match status" value="1"/>
</dbReference>